<name>A0A847D4G6_9LACT</name>
<evidence type="ECO:0000313" key="2">
    <source>
        <dbReference type="Proteomes" id="UP000589373"/>
    </source>
</evidence>
<comment type="caution">
    <text evidence="1">The sequence shown here is derived from an EMBL/GenBank/DDBJ whole genome shotgun (WGS) entry which is preliminary data.</text>
</comment>
<proteinExistence type="predicted"/>
<dbReference type="AlphaFoldDB" id="A0A847D4G6"/>
<organism evidence="1 2">
    <name type="scientific">Trichococcus flocculiformis</name>
    <dbReference type="NCBI Taxonomy" id="82803"/>
    <lineage>
        <taxon>Bacteria</taxon>
        <taxon>Bacillati</taxon>
        <taxon>Bacillota</taxon>
        <taxon>Bacilli</taxon>
        <taxon>Lactobacillales</taxon>
        <taxon>Carnobacteriaceae</taxon>
        <taxon>Trichococcus</taxon>
    </lineage>
</organism>
<evidence type="ECO:0000313" key="1">
    <source>
        <dbReference type="EMBL" id="NLD31550.1"/>
    </source>
</evidence>
<accession>A0A847D4G6</accession>
<dbReference type="EMBL" id="JAAZCD010000112">
    <property type="protein sequence ID" value="NLD31550.1"/>
    <property type="molecule type" value="Genomic_DNA"/>
</dbReference>
<reference evidence="1 2" key="1">
    <citation type="journal article" date="2020" name="Biotechnol. Biofuels">
        <title>New insights from the biogas microbiome by comprehensive genome-resolved metagenomics of nearly 1600 species originating from multiple anaerobic digesters.</title>
        <authorList>
            <person name="Campanaro S."/>
            <person name="Treu L."/>
            <person name="Rodriguez-R L.M."/>
            <person name="Kovalovszki A."/>
            <person name="Ziels R.M."/>
            <person name="Maus I."/>
            <person name="Zhu X."/>
            <person name="Kougias P.G."/>
            <person name="Basile A."/>
            <person name="Luo G."/>
            <person name="Schluter A."/>
            <person name="Konstantinidis K.T."/>
            <person name="Angelidaki I."/>
        </authorList>
    </citation>
    <scope>NUCLEOTIDE SEQUENCE [LARGE SCALE GENOMIC DNA]</scope>
    <source>
        <strain evidence="1">AS07pgkLD_105</strain>
    </source>
</reference>
<dbReference type="InterPro" id="IPR008577">
    <property type="entry name" value="DUF859"/>
</dbReference>
<gene>
    <name evidence="1" type="ORF">GX662_04740</name>
</gene>
<dbReference type="Pfam" id="PF05895">
    <property type="entry name" value="DUF859"/>
    <property type="match status" value="1"/>
</dbReference>
<dbReference type="RefSeq" id="WP_276645194.1">
    <property type="nucleotide sequence ID" value="NZ_JAAZCD010000112.1"/>
</dbReference>
<protein>
    <submittedName>
        <fullName evidence="1">Uncharacterized protein</fullName>
    </submittedName>
</protein>
<dbReference type="Proteomes" id="UP000589373">
    <property type="component" value="Unassembled WGS sequence"/>
</dbReference>
<sequence length="682" mass="73494">MALSGSYTQGFTNNGAFRLRVVWSATQNINENYSTVWADLYLDSLQSWATVYDATSSACSITINGNTKSFSNTSTIGANESKKLGTHGVTVYHAADGTKRISVSAAHNFDITWNGAYVGNVTVSGGDWLNTIPRATTPTLSNSNPNMGDTITISLPRASSSFTHYVFHDFLAGTWTQINTTAVGTSLQWTVPLKEYAQRMQTAEKGGGRIQVDTFNGGTFIGSKIVNFTAKVPASVVPTISAGQVTHAETVTGLATKFANYVQGKSKIRATVAGTGAMVEGVATSTITGYKIQMNGQTFNTNDATSSEVLNAGTQNIIYTVTDSRGRTASRTVTISPLTYTPPILSVLSASRCEADGTPNDEGEYAKVTIGATLSALNNLNNKIFTLSKKPVTSETWTNQNVSSATYTIATTVIISGISGDNSWDIKFSVQDYFYTGDTVSKTMRLSAAFSLIDYFKGGKGLAFEKVAEKDGFENNLKTWFRGGIEAIPLPSGDNGLAYWQSLKGGFYKLTNNTLSGQPTPWGAVNVYRTVTDGIAECISYTTAERWYLRFTASGVSSWVKVQNEIPKMDIFQPTLRAGMRHYIEVGGGGFNRVKFYKTHDGMVGMTGMLYIEPAYRTHGAIICQLPVGYRPAGTIIFNQRSDSSAENSRIEIHGTGEILFASVSSSASWVSFGGIQFPAEN</sequence>